<gene>
    <name evidence="2" type="ORF">g.74270</name>
</gene>
<feature type="non-terminal residue" evidence="2">
    <location>
        <position position="100"/>
    </location>
</feature>
<reference evidence="2" key="1">
    <citation type="journal article" date="2016" name="Gigascience">
        <title>De novo construction of an expanded transcriptome assembly for the western tarnished plant bug, Lygus hesperus.</title>
        <authorList>
            <person name="Tassone E.E."/>
            <person name="Geib S.M."/>
            <person name="Hall B."/>
            <person name="Fabrick J.A."/>
            <person name="Brent C.S."/>
            <person name="Hull J.J."/>
        </authorList>
    </citation>
    <scope>NUCLEOTIDE SEQUENCE</scope>
</reference>
<dbReference type="EMBL" id="GDHC01001490">
    <property type="protein sequence ID" value="JAQ17139.1"/>
    <property type="molecule type" value="Transcribed_RNA"/>
</dbReference>
<feature type="region of interest" description="Disordered" evidence="1">
    <location>
        <begin position="63"/>
        <end position="90"/>
    </location>
</feature>
<proteinExistence type="predicted"/>
<name>A0A146MCH2_LYGHE</name>
<evidence type="ECO:0000313" key="2">
    <source>
        <dbReference type="EMBL" id="JAQ17139.1"/>
    </source>
</evidence>
<organism evidence="2">
    <name type="scientific">Lygus hesperus</name>
    <name type="common">Western plant bug</name>
    <dbReference type="NCBI Taxonomy" id="30085"/>
    <lineage>
        <taxon>Eukaryota</taxon>
        <taxon>Metazoa</taxon>
        <taxon>Ecdysozoa</taxon>
        <taxon>Arthropoda</taxon>
        <taxon>Hexapoda</taxon>
        <taxon>Insecta</taxon>
        <taxon>Pterygota</taxon>
        <taxon>Neoptera</taxon>
        <taxon>Paraneoptera</taxon>
        <taxon>Hemiptera</taxon>
        <taxon>Heteroptera</taxon>
        <taxon>Panheteroptera</taxon>
        <taxon>Cimicomorpha</taxon>
        <taxon>Miridae</taxon>
        <taxon>Mirini</taxon>
        <taxon>Lygus</taxon>
    </lineage>
</organism>
<evidence type="ECO:0000256" key="1">
    <source>
        <dbReference type="SAM" id="MobiDB-lite"/>
    </source>
</evidence>
<feature type="region of interest" description="Disordered" evidence="1">
    <location>
        <begin position="15"/>
        <end position="36"/>
    </location>
</feature>
<sequence length="100" mass="10882">HRSSWQLNRYLQSVTGSPRALRSRHGSGPCSSNNLQTVGITSEPSQCFFSRTPRSVFSTLRRPFLGLPSTPPPGQSGAPQEPVGFLHQDGPCQIMHPGRA</sequence>
<protein>
    <submittedName>
        <fullName evidence="2">Uncharacterized protein</fullName>
    </submittedName>
</protein>
<dbReference type="AlphaFoldDB" id="A0A146MCH2"/>
<feature type="non-terminal residue" evidence="2">
    <location>
        <position position="1"/>
    </location>
</feature>
<accession>A0A146MCH2</accession>